<organism evidence="1 2">
    <name type="scientific">Streptomyces rhizosphaericus</name>
    <dbReference type="NCBI Taxonomy" id="114699"/>
    <lineage>
        <taxon>Bacteria</taxon>
        <taxon>Bacillati</taxon>
        <taxon>Actinomycetota</taxon>
        <taxon>Actinomycetes</taxon>
        <taxon>Kitasatosporales</taxon>
        <taxon>Streptomycetaceae</taxon>
        <taxon>Streptomyces</taxon>
        <taxon>Streptomyces violaceusniger group</taxon>
    </lineage>
</organism>
<dbReference type="EMBL" id="JAAIKT010000035">
    <property type="protein sequence ID" value="NEW73770.1"/>
    <property type="molecule type" value="Genomic_DNA"/>
</dbReference>
<comment type="caution">
    <text evidence="1">The sequence shown here is derived from an EMBL/GenBank/DDBJ whole genome shotgun (WGS) entry which is preliminary data.</text>
</comment>
<reference evidence="1" key="1">
    <citation type="submission" date="2020-02" db="EMBL/GenBank/DDBJ databases">
        <title>A new Streptomyces sp. for controlling soil-borne diseases.</title>
        <authorList>
            <person name="Li X."/>
            <person name="Tian Y."/>
            <person name="Gao K."/>
        </authorList>
    </citation>
    <scope>NUCLEOTIDE SEQUENCE [LARGE SCALE GENOMIC DNA]</scope>
    <source>
        <strain evidence="1">0250</strain>
    </source>
</reference>
<dbReference type="AlphaFoldDB" id="A0A6G4AKK9"/>
<dbReference type="RefSeq" id="WP_164431021.1">
    <property type="nucleotide sequence ID" value="NZ_JAAIKT010000035.1"/>
</dbReference>
<keyword evidence="2" id="KW-1185">Reference proteome</keyword>
<sequence>MVTFLDTQADARRFAALLDEYDRRLKALERSTQAAHTSIEGGTMDIYDADGNLKGSVGMQPDGGVALVPVHTDPPPTPMPPTVEPVLAGLVVGWDGTWDDSYATPTDFSLIQVHLGPTEDFPLDATTLVATITAMLGGTVTVAVEGYDPVWVRLVAQNTASITGPPSTAVQGTPRQAVPKDLIDGIIDETKLAAQAVSQAKVKLGAIGTDQLAVSSVTAEKIVALGITAEKIAALAVTADKLAALSVTTDKLAANAVTASKILAGSIDATHIKVGALTADRLALGTDGNIIADPSFENPISAQRVTASPYWSIVTPGNETPKALQVNAANPTAITRSMTLAVQPAVPGQKMWLTIDYLASEDWSGIGISFYAQWQDANGQVLGYSTITTGDADAVRGSWQRLTGVPDAAAPAGTTQVRVACSTVDSTAGSVAYDNASCRVVLASGVAGARAELSPQGLLLYDSAGQEAVALVTGRPNYLTLATDGTPVATIDQDGGAGFQRLAVAENLTVGGSDWTEYLNQLPRGILAIDYQSSTVTASGSEMGFVELDFEADPERMYRFVFEARANPSAAGGELQLRLRDGAAEAPTITSKQLHIAVHHMALGNSFTARLEHIALGSDLGAGMHRTLITFANAYQPTGQTVTLSGGSGSLGKYYVEDIGPRIPETGGYNTGGGTATPPVTKYSKTYAASWSGSYANRSSYNTSYGNRCVQGYYSSGNGTQAALVGFPSALSTDLSGAKIIKAEIYLYFEHWYSNAGGKAVIKAHKHTSRPTVFSSDSESQTISWKRNEGKWVDITGVFDSTSWRGIALDPNSTSSTYYGIARGVGQTNPPRLRVTYTK</sequence>
<evidence type="ECO:0000313" key="2">
    <source>
        <dbReference type="Proteomes" id="UP000476310"/>
    </source>
</evidence>
<evidence type="ECO:0000313" key="1">
    <source>
        <dbReference type="EMBL" id="NEW73770.1"/>
    </source>
</evidence>
<protein>
    <submittedName>
        <fullName evidence="1">Uncharacterized protein</fullName>
    </submittedName>
</protein>
<proteinExistence type="predicted"/>
<gene>
    <name evidence="1" type="ORF">G4H13_26265</name>
</gene>
<name>A0A6G4AKK9_9ACTN</name>
<dbReference type="Proteomes" id="UP000476310">
    <property type="component" value="Unassembled WGS sequence"/>
</dbReference>
<accession>A0A6G4AKK9</accession>
<dbReference type="Gene3D" id="2.60.120.260">
    <property type="entry name" value="Galactose-binding domain-like"/>
    <property type="match status" value="1"/>
</dbReference>